<dbReference type="Proteomes" id="UP000002668">
    <property type="component" value="Genome"/>
</dbReference>
<dbReference type="InParanoid" id="E5AA41"/>
<dbReference type="OrthoDB" id="3682830at2759"/>
<name>E5AA41_LEPMJ</name>
<dbReference type="GeneID" id="13291555"/>
<reference evidence="2" key="1">
    <citation type="journal article" date="2011" name="Nat. Commun.">
        <title>Effector diversification within compartments of the Leptosphaeria maculans genome affected by Repeat-Induced Point mutations.</title>
        <authorList>
            <person name="Rouxel T."/>
            <person name="Grandaubert J."/>
            <person name="Hane J.K."/>
            <person name="Hoede C."/>
            <person name="van de Wouw A.P."/>
            <person name="Couloux A."/>
            <person name="Dominguez V."/>
            <person name="Anthouard V."/>
            <person name="Bally P."/>
            <person name="Bourras S."/>
            <person name="Cozijnsen A.J."/>
            <person name="Ciuffetti L.M."/>
            <person name="Degrave A."/>
            <person name="Dilmaghani A."/>
            <person name="Duret L."/>
            <person name="Fudal I."/>
            <person name="Goodwin S.B."/>
            <person name="Gout L."/>
            <person name="Glaser N."/>
            <person name="Linglin J."/>
            <person name="Kema G.H.J."/>
            <person name="Lapalu N."/>
            <person name="Lawrence C.B."/>
            <person name="May K."/>
            <person name="Meyer M."/>
            <person name="Ollivier B."/>
            <person name="Poulain J."/>
            <person name="Schoch C.L."/>
            <person name="Simon A."/>
            <person name="Spatafora J.W."/>
            <person name="Stachowiak A."/>
            <person name="Turgeon B.G."/>
            <person name="Tyler B.M."/>
            <person name="Vincent D."/>
            <person name="Weissenbach J."/>
            <person name="Amselem J."/>
            <person name="Quesneville H."/>
            <person name="Oliver R.P."/>
            <person name="Wincker P."/>
            <person name="Balesdent M.-H."/>
            <person name="Howlett B.J."/>
        </authorList>
    </citation>
    <scope>NUCLEOTIDE SEQUENCE [LARGE SCALE GENOMIC DNA]</scope>
    <source>
        <strain evidence="2">JN3 / isolate v23.1.3 / race Av1-4-5-6-7-8</strain>
    </source>
</reference>
<evidence type="ECO:0000313" key="1">
    <source>
        <dbReference type="EMBL" id="CBY00532.1"/>
    </source>
</evidence>
<dbReference type="VEuPathDB" id="FungiDB:LEMA_P016620.1"/>
<dbReference type="eggNOG" id="ENOG502TCGC">
    <property type="taxonomic scope" value="Eukaryota"/>
</dbReference>
<dbReference type="OMA" id="NDLAIMA"/>
<dbReference type="HOGENOM" id="CLU_099105_0_0_1"/>
<keyword evidence="2" id="KW-1185">Reference proteome</keyword>
<dbReference type="EMBL" id="FP929138">
    <property type="protein sequence ID" value="CBY00532.1"/>
    <property type="molecule type" value="Genomic_DNA"/>
</dbReference>
<protein>
    <submittedName>
        <fullName evidence="1">Uncharacterized protein</fullName>
    </submittedName>
</protein>
<organism evidence="2">
    <name type="scientific">Leptosphaeria maculans (strain JN3 / isolate v23.1.3 / race Av1-4-5-6-7-8)</name>
    <name type="common">Blackleg fungus</name>
    <name type="synonym">Phoma lingam</name>
    <dbReference type="NCBI Taxonomy" id="985895"/>
    <lineage>
        <taxon>Eukaryota</taxon>
        <taxon>Fungi</taxon>
        <taxon>Dikarya</taxon>
        <taxon>Ascomycota</taxon>
        <taxon>Pezizomycotina</taxon>
        <taxon>Dothideomycetes</taxon>
        <taxon>Pleosporomycetidae</taxon>
        <taxon>Pleosporales</taxon>
        <taxon>Pleosporineae</taxon>
        <taxon>Leptosphaeriaceae</taxon>
        <taxon>Plenodomus</taxon>
        <taxon>Plenodomus lingam/Leptosphaeria maculans species complex</taxon>
    </lineage>
</organism>
<gene>
    <name evidence="1" type="ORF">LEMA_P016620.1</name>
</gene>
<dbReference type="AlphaFoldDB" id="E5AA41"/>
<sequence>MSSNIISATVAADSAQFQVFPNEILIKIMVYLLARPDGSAMGDVDHKHFPLLFIMGMFKKMRYISRTFNDLAIMAFYEANKFKFIIPHLATSSSGQVRMNDHVNVRSALLPPMAVRGYLRHISIDLVLQDHFKTSDPSKPNNSSLSIERFFANPSQLFAYSPCARQLRDLTQSMFGLEVLNLNITTWFVRPDRKAAIAVFKAAKFEVKAGKVNVVIKDHIERATQEWHSELVQAITGQ</sequence>
<proteinExistence type="predicted"/>
<evidence type="ECO:0000313" key="2">
    <source>
        <dbReference type="Proteomes" id="UP000002668"/>
    </source>
</evidence>
<accession>E5AA41</accession>